<evidence type="ECO:0000256" key="9">
    <source>
        <dbReference type="ARBA" id="ARBA00076414"/>
    </source>
</evidence>
<reference evidence="14 15" key="1">
    <citation type="submission" date="2020-08" db="EMBL/GenBank/DDBJ databases">
        <title>Genomic Encyclopedia of Type Strains, Phase III (KMG-III): the genomes of soil and plant-associated and newly described type strains.</title>
        <authorList>
            <person name="Whitman W."/>
        </authorList>
    </citation>
    <scope>NUCLEOTIDE SEQUENCE [LARGE SCALE GENOMIC DNA]</scope>
    <source>
        <strain evidence="14 15">CECT 5831</strain>
    </source>
</reference>
<comment type="similarity">
    <text evidence="2 10 12">Belongs to the GrpE family.</text>
</comment>
<evidence type="ECO:0000256" key="3">
    <source>
        <dbReference type="ARBA" id="ARBA00011738"/>
    </source>
</evidence>
<evidence type="ECO:0000256" key="7">
    <source>
        <dbReference type="ARBA" id="ARBA00053401"/>
    </source>
</evidence>
<keyword evidence="4 10" id="KW-0963">Cytoplasm</keyword>
<comment type="subunit">
    <text evidence="3 10">Homodimer.</text>
</comment>
<dbReference type="EMBL" id="JACHXJ010000002">
    <property type="protein sequence ID" value="MBB3127279.1"/>
    <property type="molecule type" value="Genomic_DNA"/>
</dbReference>
<evidence type="ECO:0000256" key="6">
    <source>
        <dbReference type="ARBA" id="ARBA00023186"/>
    </source>
</evidence>
<evidence type="ECO:0000256" key="10">
    <source>
        <dbReference type="HAMAP-Rule" id="MF_01151"/>
    </source>
</evidence>
<feature type="compositionally biased region" description="Low complexity" evidence="13">
    <location>
        <begin position="1"/>
        <end position="20"/>
    </location>
</feature>
<sequence>MKENQPFQENENELNQQANEEVNEHTAEAEASQTGETAPEDASEGAAAENEALDPAALKSEVERLQGLADDYQQRAIRTQADFDNFRKRTQKEKEDLAKYASSKLVTELLPVVDNFERALAAAGEGIEMESFTKGVSMIFRQLEGVLQAEGLQAMVTVGEPFNPEYHQAIMQVESDEYEEGIVVEEVQKGYMLKDKVLRPAMVKVSM</sequence>
<dbReference type="Gene3D" id="2.30.22.10">
    <property type="entry name" value="Head domain of nucleotide exchange factor GrpE"/>
    <property type="match status" value="1"/>
</dbReference>
<comment type="caution">
    <text evidence="14">The sequence shown here is derived from an EMBL/GenBank/DDBJ whole genome shotgun (WGS) entry which is preliminary data.</text>
</comment>
<evidence type="ECO:0000256" key="4">
    <source>
        <dbReference type="ARBA" id="ARBA00022490"/>
    </source>
</evidence>
<gene>
    <name evidence="10" type="primary">grpE</name>
    <name evidence="14" type="ORF">FHS19_001933</name>
</gene>
<name>A0A839TPL0_9BACL</name>
<feature type="region of interest" description="Disordered" evidence="13">
    <location>
        <begin position="1"/>
        <end position="59"/>
    </location>
</feature>
<dbReference type="RefSeq" id="WP_183581666.1">
    <property type="nucleotide sequence ID" value="NZ_JACHXJ010000002.1"/>
</dbReference>
<evidence type="ECO:0000256" key="1">
    <source>
        <dbReference type="ARBA" id="ARBA00004496"/>
    </source>
</evidence>
<comment type="subcellular location">
    <subcellularLocation>
        <location evidence="1 10">Cytoplasm</location>
    </subcellularLocation>
</comment>
<dbReference type="PANTHER" id="PTHR21237:SF23">
    <property type="entry name" value="GRPE PROTEIN HOMOLOG, MITOCHONDRIAL"/>
    <property type="match status" value="1"/>
</dbReference>
<dbReference type="SUPFAM" id="SSF51064">
    <property type="entry name" value="Head domain of nucleotide exchange factor GrpE"/>
    <property type="match status" value="1"/>
</dbReference>
<dbReference type="Pfam" id="PF01025">
    <property type="entry name" value="GrpE"/>
    <property type="match status" value="1"/>
</dbReference>
<organism evidence="14 15">
    <name type="scientific">Paenibacillus rhizosphaerae</name>
    <dbReference type="NCBI Taxonomy" id="297318"/>
    <lineage>
        <taxon>Bacteria</taxon>
        <taxon>Bacillati</taxon>
        <taxon>Bacillota</taxon>
        <taxon>Bacilli</taxon>
        <taxon>Bacillales</taxon>
        <taxon>Paenibacillaceae</taxon>
        <taxon>Paenibacillus</taxon>
    </lineage>
</organism>
<dbReference type="Proteomes" id="UP000517523">
    <property type="component" value="Unassembled WGS sequence"/>
</dbReference>
<dbReference type="GO" id="GO:0051087">
    <property type="term" value="F:protein-folding chaperone binding"/>
    <property type="evidence" value="ECO:0007669"/>
    <property type="project" value="InterPro"/>
</dbReference>
<evidence type="ECO:0000256" key="5">
    <source>
        <dbReference type="ARBA" id="ARBA00023016"/>
    </source>
</evidence>
<dbReference type="PANTHER" id="PTHR21237">
    <property type="entry name" value="GRPE PROTEIN"/>
    <property type="match status" value="1"/>
</dbReference>
<evidence type="ECO:0000313" key="14">
    <source>
        <dbReference type="EMBL" id="MBB3127279.1"/>
    </source>
</evidence>
<dbReference type="InterPro" id="IPR013805">
    <property type="entry name" value="GrpE_CC"/>
</dbReference>
<feature type="compositionally biased region" description="Low complexity" evidence="13">
    <location>
        <begin position="46"/>
        <end position="58"/>
    </location>
</feature>
<dbReference type="HAMAP" id="MF_01151">
    <property type="entry name" value="GrpE"/>
    <property type="match status" value="1"/>
</dbReference>
<dbReference type="Gene3D" id="3.90.20.20">
    <property type="match status" value="1"/>
</dbReference>
<dbReference type="PRINTS" id="PR00773">
    <property type="entry name" value="GRPEPROTEIN"/>
</dbReference>
<evidence type="ECO:0000256" key="12">
    <source>
        <dbReference type="RuleBase" id="RU004478"/>
    </source>
</evidence>
<dbReference type="FunFam" id="2.30.22.10:FF:000001">
    <property type="entry name" value="Protein GrpE"/>
    <property type="match status" value="1"/>
</dbReference>
<dbReference type="CDD" id="cd00446">
    <property type="entry name" value="GrpE"/>
    <property type="match status" value="1"/>
</dbReference>
<proteinExistence type="inferred from homology"/>
<dbReference type="SUPFAM" id="SSF58014">
    <property type="entry name" value="Coiled-coil domain of nucleotide exchange factor GrpE"/>
    <property type="match status" value="1"/>
</dbReference>
<dbReference type="GO" id="GO:0000774">
    <property type="term" value="F:adenyl-nucleotide exchange factor activity"/>
    <property type="evidence" value="ECO:0007669"/>
    <property type="project" value="InterPro"/>
</dbReference>
<dbReference type="AlphaFoldDB" id="A0A839TPL0"/>
<dbReference type="InterPro" id="IPR000740">
    <property type="entry name" value="GrpE"/>
</dbReference>
<keyword evidence="5 10" id="KW-0346">Stress response</keyword>
<evidence type="ECO:0000256" key="8">
    <source>
        <dbReference type="ARBA" id="ARBA00072274"/>
    </source>
</evidence>
<dbReference type="InterPro" id="IPR009012">
    <property type="entry name" value="GrpE_head"/>
</dbReference>
<dbReference type="PROSITE" id="PS01071">
    <property type="entry name" value="GRPE"/>
    <property type="match status" value="1"/>
</dbReference>
<evidence type="ECO:0000256" key="11">
    <source>
        <dbReference type="RuleBase" id="RU000639"/>
    </source>
</evidence>
<keyword evidence="6 10" id="KW-0143">Chaperone</keyword>
<dbReference type="GO" id="GO:0006457">
    <property type="term" value="P:protein folding"/>
    <property type="evidence" value="ECO:0007669"/>
    <property type="project" value="InterPro"/>
</dbReference>
<evidence type="ECO:0000313" key="15">
    <source>
        <dbReference type="Proteomes" id="UP000517523"/>
    </source>
</evidence>
<dbReference type="GO" id="GO:0051082">
    <property type="term" value="F:unfolded protein binding"/>
    <property type="evidence" value="ECO:0007669"/>
    <property type="project" value="TreeGrafter"/>
</dbReference>
<evidence type="ECO:0000256" key="2">
    <source>
        <dbReference type="ARBA" id="ARBA00009054"/>
    </source>
</evidence>
<protein>
    <recommendedName>
        <fullName evidence="8 10">Protein GrpE</fullName>
    </recommendedName>
    <alternativeName>
        <fullName evidence="9 10">HSP-70 cofactor</fullName>
    </alternativeName>
</protein>
<evidence type="ECO:0000256" key="13">
    <source>
        <dbReference type="SAM" id="MobiDB-lite"/>
    </source>
</evidence>
<dbReference type="GO" id="GO:0042803">
    <property type="term" value="F:protein homodimerization activity"/>
    <property type="evidence" value="ECO:0007669"/>
    <property type="project" value="InterPro"/>
</dbReference>
<dbReference type="NCBIfam" id="NF010738">
    <property type="entry name" value="PRK14140.1"/>
    <property type="match status" value="1"/>
</dbReference>
<comment type="function">
    <text evidence="7 10 11">Participates actively in the response to hyperosmotic and heat shock by preventing the aggregation of stress-denatured proteins, in association with DnaK and GrpE. It is the nucleotide exchange factor for DnaK and may function as a thermosensor. Unfolded proteins bind initially to DnaJ; upon interaction with the DnaJ-bound protein, DnaK hydrolyzes its bound ATP, resulting in the formation of a stable complex. GrpE releases ADP from DnaK; ATP binding to DnaK triggers the release of the substrate protein, thus completing the reaction cycle. Several rounds of ATP-dependent interactions between DnaJ, DnaK and GrpE are required for fully efficient folding.</text>
</comment>
<accession>A0A839TPL0</accession>
<dbReference type="GO" id="GO:0005737">
    <property type="term" value="C:cytoplasm"/>
    <property type="evidence" value="ECO:0007669"/>
    <property type="project" value="UniProtKB-SubCell"/>
</dbReference>